<dbReference type="InterPro" id="IPR012907">
    <property type="entry name" value="Peptidase_S11_C"/>
</dbReference>
<evidence type="ECO:0000256" key="9">
    <source>
        <dbReference type="ARBA" id="ARBA00022960"/>
    </source>
</evidence>
<keyword evidence="8 18" id="KW-0378">Hydrolase</keyword>
<dbReference type="PANTHER" id="PTHR21581:SF6">
    <property type="entry name" value="TRAFFICKING PROTEIN PARTICLE COMPLEX SUBUNIT 12"/>
    <property type="match status" value="1"/>
</dbReference>
<evidence type="ECO:0000256" key="15">
    <source>
        <dbReference type="RuleBase" id="RU004016"/>
    </source>
</evidence>
<protein>
    <recommendedName>
        <fullName evidence="4">serine-type D-Ala-D-Ala carboxypeptidase</fullName>
        <ecNumber evidence="4">3.4.16.4</ecNumber>
    </recommendedName>
</protein>
<dbReference type="InterPro" id="IPR015956">
    <property type="entry name" value="Peniciliin-bd_prot_C_sf"/>
</dbReference>
<dbReference type="AlphaFoldDB" id="A0A0N0XKI5"/>
<evidence type="ECO:0000256" key="16">
    <source>
        <dbReference type="SAM" id="SignalP"/>
    </source>
</evidence>
<evidence type="ECO:0000256" key="3">
    <source>
        <dbReference type="ARBA" id="ARBA00007164"/>
    </source>
</evidence>
<dbReference type="OrthoDB" id="9795979at2"/>
<organism evidence="18 19">
    <name type="scientific">Amantichitinum ursilacus</name>
    <dbReference type="NCBI Taxonomy" id="857265"/>
    <lineage>
        <taxon>Bacteria</taxon>
        <taxon>Pseudomonadati</taxon>
        <taxon>Pseudomonadota</taxon>
        <taxon>Betaproteobacteria</taxon>
        <taxon>Neisseriales</taxon>
        <taxon>Chitinibacteraceae</taxon>
        <taxon>Amantichitinum</taxon>
    </lineage>
</organism>
<dbReference type="PANTHER" id="PTHR21581">
    <property type="entry name" value="D-ALANYL-D-ALANINE CARBOXYPEPTIDASE"/>
    <property type="match status" value="1"/>
</dbReference>
<sequence length="380" mass="41224">MISRRITQSLIAVGLLIATTAQAFTPPPPQLAAKAWALNDFQSGEMLTAKDPDTRIEPASLTKLMTAYVVFKAVKEGRLKLDQQLTVSAKGWKTEGSRMFLDPKTPATVDDLIKGMIVQSGNDACVTLAEAIAGSEEVFAGLMNVEAKRLGMNGSHFVNSTGLPDPNHYMTVADLGKIAGAIIRDYPQFYPIYSMHEFTYNKIKQPNRNLLLYRDPNVDGMKTGHTESAGFNLVASTHANGRRLISVVVGTTGDVVRANESAKLLGWGLQFFDTTKAFSAGQVVDTPRVYKGDADSVSLGFNSDRYLTVPKGDGGKFTTQAVLPAKPLIAPLKAGQQVGTVKLMANGKQVGEYPLVVLKDVNEGGFFHRLIDTIRLWFAK</sequence>
<dbReference type="PRINTS" id="PR00725">
    <property type="entry name" value="DADACBPTASE1"/>
</dbReference>
<dbReference type="GO" id="GO:0009252">
    <property type="term" value="P:peptidoglycan biosynthetic process"/>
    <property type="evidence" value="ECO:0007669"/>
    <property type="project" value="UniProtKB-UniPathway"/>
</dbReference>
<keyword evidence="9" id="KW-0133">Cell shape</keyword>
<dbReference type="InterPro" id="IPR037167">
    <property type="entry name" value="Peptidase_S11_C_sf"/>
</dbReference>
<dbReference type="InterPro" id="IPR018044">
    <property type="entry name" value="Peptidase_S11"/>
</dbReference>
<dbReference type="InterPro" id="IPR012338">
    <property type="entry name" value="Beta-lactam/transpept-like"/>
</dbReference>
<feature type="signal peptide" evidence="16">
    <location>
        <begin position="1"/>
        <end position="23"/>
    </location>
</feature>
<feature type="active site" description="Acyl-ester intermediate" evidence="13">
    <location>
        <position position="60"/>
    </location>
</feature>
<feature type="chain" id="PRO_5005863277" description="serine-type D-Ala-D-Ala carboxypeptidase" evidence="16">
    <location>
        <begin position="24"/>
        <end position="380"/>
    </location>
</feature>
<evidence type="ECO:0000256" key="1">
    <source>
        <dbReference type="ARBA" id="ARBA00003217"/>
    </source>
</evidence>
<name>A0A0N0XKI5_9NEIS</name>
<evidence type="ECO:0000259" key="17">
    <source>
        <dbReference type="SMART" id="SM00936"/>
    </source>
</evidence>
<keyword evidence="11" id="KW-0961">Cell wall biogenesis/degradation</keyword>
<dbReference type="PATRIC" id="fig|857265.3.peg.1919"/>
<comment type="catalytic activity">
    <reaction evidence="12">
        <text>Preferential cleavage: (Ac)2-L-Lys-D-Ala-|-D-Ala. Also transpeptidation of peptidyl-alanyl moieties that are N-acyl substituents of D-alanine.</text>
        <dbReference type="EC" id="3.4.16.4"/>
    </reaction>
</comment>
<feature type="binding site" evidence="14">
    <location>
        <position position="222"/>
    </location>
    <ligand>
        <name>substrate</name>
    </ligand>
</feature>
<comment type="similarity">
    <text evidence="3 15">Belongs to the peptidase S11 family.</text>
</comment>
<comment type="caution">
    <text evidence="18">The sequence shown here is derived from an EMBL/GenBank/DDBJ whole genome shotgun (WGS) entry which is preliminary data.</text>
</comment>
<keyword evidence="7 16" id="KW-0732">Signal</keyword>
<feature type="active site" evidence="13">
    <location>
        <position position="120"/>
    </location>
</feature>
<dbReference type="Gene3D" id="3.40.710.10">
    <property type="entry name" value="DD-peptidase/beta-lactamase superfamily"/>
    <property type="match status" value="1"/>
</dbReference>
<dbReference type="InterPro" id="IPR001967">
    <property type="entry name" value="Peptidase_S11_N"/>
</dbReference>
<dbReference type="STRING" id="857265.WG78_09325"/>
<dbReference type="GO" id="GO:0009002">
    <property type="term" value="F:serine-type D-Ala-D-Ala carboxypeptidase activity"/>
    <property type="evidence" value="ECO:0007669"/>
    <property type="project" value="UniProtKB-EC"/>
</dbReference>
<dbReference type="RefSeq" id="WP_053937522.1">
    <property type="nucleotide sequence ID" value="NZ_LAQT01000007.1"/>
</dbReference>
<comment type="function">
    <text evidence="1">Removes C-terminal D-alanyl residues from sugar-peptide cell wall precursors.</text>
</comment>
<dbReference type="Pfam" id="PF00768">
    <property type="entry name" value="Peptidase_S11"/>
    <property type="match status" value="1"/>
</dbReference>
<dbReference type="GO" id="GO:0006508">
    <property type="term" value="P:proteolysis"/>
    <property type="evidence" value="ECO:0007669"/>
    <property type="project" value="UniProtKB-KW"/>
</dbReference>
<evidence type="ECO:0000256" key="14">
    <source>
        <dbReference type="PIRSR" id="PIRSR618044-2"/>
    </source>
</evidence>
<feature type="domain" description="Peptidase S11 D-Ala-D-Ala carboxypeptidase A C-terminal" evidence="17">
    <location>
        <begin position="272"/>
        <end position="363"/>
    </location>
</feature>
<dbReference type="Proteomes" id="UP000037939">
    <property type="component" value="Unassembled WGS sequence"/>
</dbReference>
<feature type="active site" description="Proton acceptor" evidence="13">
    <location>
        <position position="63"/>
    </location>
</feature>
<dbReference type="EC" id="3.4.16.4" evidence="4"/>
<dbReference type="UniPathway" id="UPA00219"/>
<evidence type="ECO:0000313" key="18">
    <source>
        <dbReference type="EMBL" id="KPC53279.1"/>
    </source>
</evidence>
<keyword evidence="19" id="KW-1185">Reference proteome</keyword>
<keyword evidence="10" id="KW-0573">Peptidoglycan synthesis</keyword>
<gene>
    <name evidence="18" type="primary">dacC</name>
    <name evidence="18" type="ORF">WG78_09325</name>
</gene>
<evidence type="ECO:0000256" key="5">
    <source>
        <dbReference type="ARBA" id="ARBA00022645"/>
    </source>
</evidence>
<proteinExistence type="inferred from homology"/>
<evidence type="ECO:0000256" key="6">
    <source>
        <dbReference type="ARBA" id="ARBA00022670"/>
    </source>
</evidence>
<evidence type="ECO:0000256" key="11">
    <source>
        <dbReference type="ARBA" id="ARBA00023316"/>
    </source>
</evidence>
<dbReference type="Gene3D" id="2.60.410.10">
    <property type="entry name" value="D-Ala-D-Ala carboxypeptidase, C-terminal domain"/>
    <property type="match status" value="1"/>
</dbReference>
<evidence type="ECO:0000256" key="7">
    <source>
        <dbReference type="ARBA" id="ARBA00022729"/>
    </source>
</evidence>
<dbReference type="SUPFAM" id="SSF56601">
    <property type="entry name" value="beta-lactamase/transpeptidase-like"/>
    <property type="match status" value="1"/>
</dbReference>
<reference evidence="18 19" key="1">
    <citation type="submission" date="2015-07" db="EMBL/GenBank/DDBJ databases">
        <title>Draft genome sequence of the Amantichitinum ursilacus IGB-41, a new chitin-degrading bacterium.</title>
        <authorList>
            <person name="Kirstahler P."/>
            <person name="Guenther M."/>
            <person name="Grumaz C."/>
            <person name="Rupp S."/>
            <person name="Zibek S."/>
            <person name="Sohn K."/>
        </authorList>
    </citation>
    <scope>NUCLEOTIDE SEQUENCE [LARGE SCALE GENOMIC DNA]</scope>
    <source>
        <strain evidence="18 19">IGB-41</strain>
    </source>
</reference>
<dbReference type="GO" id="GO:0071555">
    <property type="term" value="P:cell wall organization"/>
    <property type="evidence" value="ECO:0007669"/>
    <property type="project" value="UniProtKB-KW"/>
</dbReference>
<keyword evidence="6" id="KW-0645">Protease</keyword>
<dbReference type="GO" id="GO:0008360">
    <property type="term" value="P:regulation of cell shape"/>
    <property type="evidence" value="ECO:0007669"/>
    <property type="project" value="UniProtKB-KW"/>
</dbReference>
<keyword evidence="5 18" id="KW-0121">Carboxypeptidase</keyword>
<evidence type="ECO:0000256" key="2">
    <source>
        <dbReference type="ARBA" id="ARBA00004752"/>
    </source>
</evidence>
<evidence type="ECO:0000256" key="8">
    <source>
        <dbReference type="ARBA" id="ARBA00022801"/>
    </source>
</evidence>
<evidence type="ECO:0000256" key="4">
    <source>
        <dbReference type="ARBA" id="ARBA00012448"/>
    </source>
</evidence>
<accession>A0A0N0XKI5</accession>
<comment type="pathway">
    <text evidence="2">Cell wall biogenesis; peptidoglycan biosynthesis.</text>
</comment>
<dbReference type="SUPFAM" id="SSF69189">
    <property type="entry name" value="Penicillin-binding protein associated domain"/>
    <property type="match status" value="1"/>
</dbReference>
<dbReference type="EMBL" id="LAQT01000007">
    <property type="protein sequence ID" value="KPC53279.1"/>
    <property type="molecule type" value="Genomic_DNA"/>
</dbReference>
<dbReference type="SMART" id="SM00936">
    <property type="entry name" value="PBP5_C"/>
    <property type="match status" value="1"/>
</dbReference>
<dbReference type="Pfam" id="PF07943">
    <property type="entry name" value="PBP5_C"/>
    <property type="match status" value="1"/>
</dbReference>
<evidence type="ECO:0000256" key="12">
    <source>
        <dbReference type="ARBA" id="ARBA00034000"/>
    </source>
</evidence>
<evidence type="ECO:0000256" key="13">
    <source>
        <dbReference type="PIRSR" id="PIRSR618044-1"/>
    </source>
</evidence>
<evidence type="ECO:0000313" key="19">
    <source>
        <dbReference type="Proteomes" id="UP000037939"/>
    </source>
</evidence>
<evidence type="ECO:0000256" key="10">
    <source>
        <dbReference type="ARBA" id="ARBA00022984"/>
    </source>
</evidence>